<evidence type="ECO:0000256" key="1">
    <source>
        <dbReference type="SAM" id="MobiDB-lite"/>
    </source>
</evidence>
<dbReference type="AlphaFoldDB" id="A0A6H5G1M5"/>
<sequence>MWISVANRLPHTLDTGLSNKITTVPTGCDAAGVHNAGVVKLSKLDRNYDQWNCPTSALSSRPTKFRNRSVANRCTADQRFCRCETEGADEMKRNWKPARMIETRMLSPYRRRSGESSYLHFVKTATVPMTPYVTTLNFHDISNVHLQYCELFKFRGEMNPVTKGKSPHVKSRYFLRNGQFNFYPWRARISTGSIETGYGSRRSGRRRGMREGAKGERKKSYCERSVLRLLLRREFDTRPTLGPRGSNMYDDERSKRTKTSRGRGYIVRGNTATFLPLSRKSSRPEGLFRVYGLYYQGSYTMFQDKRRLATTFAVTALLYQSSKSEHQYLVGQERSRMFKNVADQQHSADLPADCRGWRTS</sequence>
<accession>A0A6H5G1M5</accession>
<evidence type="ECO:0000313" key="2">
    <source>
        <dbReference type="EMBL" id="CAA9996198.1"/>
    </source>
</evidence>
<protein>
    <submittedName>
        <fullName evidence="2">Uncharacterized protein</fullName>
    </submittedName>
</protein>
<dbReference type="Proteomes" id="UP000479000">
    <property type="component" value="Unassembled WGS sequence"/>
</dbReference>
<evidence type="ECO:0000313" key="3">
    <source>
        <dbReference type="Proteomes" id="UP000479000"/>
    </source>
</evidence>
<keyword evidence="3" id="KW-1185">Reference proteome</keyword>
<proteinExistence type="predicted"/>
<gene>
    <name evidence="2" type="ORF">NTEN_LOCUS2784</name>
</gene>
<reference evidence="2 3" key="1">
    <citation type="submission" date="2020-02" db="EMBL/GenBank/DDBJ databases">
        <authorList>
            <person name="Ferguson B K."/>
        </authorList>
    </citation>
    <scope>NUCLEOTIDE SEQUENCE [LARGE SCALE GENOMIC DNA]</scope>
</reference>
<feature type="non-terminal residue" evidence="2">
    <location>
        <position position="360"/>
    </location>
</feature>
<feature type="region of interest" description="Disordered" evidence="1">
    <location>
        <begin position="194"/>
        <end position="217"/>
    </location>
</feature>
<organism evidence="2 3">
    <name type="scientific">Nesidiocoris tenuis</name>
    <dbReference type="NCBI Taxonomy" id="355587"/>
    <lineage>
        <taxon>Eukaryota</taxon>
        <taxon>Metazoa</taxon>
        <taxon>Ecdysozoa</taxon>
        <taxon>Arthropoda</taxon>
        <taxon>Hexapoda</taxon>
        <taxon>Insecta</taxon>
        <taxon>Pterygota</taxon>
        <taxon>Neoptera</taxon>
        <taxon>Paraneoptera</taxon>
        <taxon>Hemiptera</taxon>
        <taxon>Heteroptera</taxon>
        <taxon>Panheteroptera</taxon>
        <taxon>Cimicomorpha</taxon>
        <taxon>Miridae</taxon>
        <taxon>Dicyphina</taxon>
        <taxon>Nesidiocoris</taxon>
    </lineage>
</organism>
<dbReference type="EMBL" id="CADCXU010004461">
    <property type="protein sequence ID" value="CAA9996198.1"/>
    <property type="molecule type" value="Genomic_DNA"/>
</dbReference>
<feature type="region of interest" description="Disordered" evidence="1">
    <location>
        <begin position="240"/>
        <end position="260"/>
    </location>
</feature>
<name>A0A6H5G1M5_9HEMI</name>